<sequence>MSATHFALISICSSNITQLILQRTLVTLYDSEWNVVLKRLKLYLL</sequence>
<dbReference type="EMBL" id="LATX01002087">
    <property type="protein sequence ID" value="KTB34376.1"/>
    <property type="molecule type" value="Genomic_DNA"/>
</dbReference>
<organism evidence="1 2">
    <name type="scientific">Moniliophthora roreri</name>
    <name type="common">Frosty pod rot fungus</name>
    <name type="synonym">Monilia roreri</name>
    <dbReference type="NCBI Taxonomy" id="221103"/>
    <lineage>
        <taxon>Eukaryota</taxon>
        <taxon>Fungi</taxon>
        <taxon>Dikarya</taxon>
        <taxon>Basidiomycota</taxon>
        <taxon>Agaricomycotina</taxon>
        <taxon>Agaricomycetes</taxon>
        <taxon>Agaricomycetidae</taxon>
        <taxon>Agaricales</taxon>
        <taxon>Marasmiineae</taxon>
        <taxon>Marasmiaceae</taxon>
        <taxon>Moniliophthora</taxon>
    </lineage>
</organism>
<accession>A0A0W0FDJ0</accession>
<gene>
    <name evidence="1" type="ORF">WG66_13045</name>
</gene>
<evidence type="ECO:0000313" key="2">
    <source>
        <dbReference type="Proteomes" id="UP000054988"/>
    </source>
</evidence>
<comment type="caution">
    <text evidence="1">The sequence shown here is derived from an EMBL/GenBank/DDBJ whole genome shotgun (WGS) entry which is preliminary data.</text>
</comment>
<evidence type="ECO:0000313" key="1">
    <source>
        <dbReference type="EMBL" id="KTB34376.1"/>
    </source>
</evidence>
<dbReference type="Proteomes" id="UP000054988">
    <property type="component" value="Unassembled WGS sequence"/>
</dbReference>
<proteinExistence type="predicted"/>
<name>A0A0W0FDJ0_MONRR</name>
<protein>
    <submittedName>
        <fullName evidence="1">Uncharacterized protein</fullName>
    </submittedName>
</protein>
<reference evidence="1 2" key="1">
    <citation type="submission" date="2015-12" db="EMBL/GenBank/DDBJ databases">
        <title>Draft genome sequence of Moniliophthora roreri, the causal agent of frosty pod rot of cacao.</title>
        <authorList>
            <person name="Aime M.C."/>
            <person name="Diaz-Valderrama J.R."/>
            <person name="Kijpornyongpan T."/>
            <person name="Phillips-Mora W."/>
        </authorList>
    </citation>
    <scope>NUCLEOTIDE SEQUENCE [LARGE SCALE GENOMIC DNA]</scope>
    <source>
        <strain evidence="1 2">MCA 2952</strain>
    </source>
</reference>
<dbReference type="AlphaFoldDB" id="A0A0W0FDJ0"/>